<evidence type="ECO:0000256" key="1">
    <source>
        <dbReference type="SAM" id="Phobius"/>
    </source>
</evidence>
<gene>
    <name evidence="2" type="ORF">S01H1_38140</name>
</gene>
<dbReference type="AlphaFoldDB" id="X0UA09"/>
<name>X0UA09_9ZZZZ</name>
<evidence type="ECO:0000313" key="2">
    <source>
        <dbReference type="EMBL" id="GAG02669.1"/>
    </source>
</evidence>
<keyword evidence="1" id="KW-0812">Transmembrane</keyword>
<keyword evidence="1" id="KW-0472">Membrane</keyword>
<proteinExistence type="predicted"/>
<organism evidence="2">
    <name type="scientific">marine sediment metagenome</name>
    <dbReference type="NCBI Taxonomy" id="412755"/>
    <lineage>
        <taxon>unclassified sequences</taxon>
        <taxon>metagenomes</taxon>
        <taxon>ecological metagenomes</taxon>
    </lineage>
</organism>
<comment type="caution">
    <text evidence="2">The sequence shown here is derived from an EMBL/GenBank/DDBJ whole genome shotgun (WGS) entry which is preliminary data.</text>
</comment>
<feature type="non-terminal residue" evidence="2">
    <location>
        <position position="107"/>
    </location>
</feature>
<dbReference type="EMBL" id="BARS01023987">
    <property type="protein sequence ID" value="GAG02669.1"/>
    <property type="molecule type" value="Genomic_DNA"/>
</dbReference>
<sequence>MTAKKGQGKSTPSLLNCSLLVVISILVILLLSFLFSLYRLNKRVQLLEQGTSLPQTGSSSDLYVLKGDADAVETVMILDKSIVNKKLANDSVTTQKIKNGTILLSDL</sequence>
<reference evidence="2" key="1">
    <citation type="journal article" date="2014" name="Front. Microbiol.">
        <title>High frequency of phylogenetically diverse reductive dehalogenase-homologous genes in deep subseafloor sedimentary metagenomes.</title>
        <authorList>
            <person name="Kawai M."/>
            <person name="Futagami T."/>
            <person name="Toyoda A."/>
            <person name="Takaki Y."/>
            <person name="Nishi S."/>
            <person name="Hori S."/>
            <person name="Arai W."/>
            <person name="Tsubouchi T."/>
            <person name="Morono Y."/>
            <person name="Uchiyama I."/>
            <person name="Ito T."/>
            <person name="Fujiyama A."/>
            <person name="Inagaki F."/>
            <person name="Takami H."/>
        </authorList>
    </citation>
    <scope>NUCLEOTIDE SEQUENCE</scope>
    <source>
        <strain evidence="2">Expedition CK06-06</strain>
    </source>
</reference>
<protein>
    <submittedName>
        <fullName evidence="2">Uncharacterized protein</fullName>
    </submittedName>
</protein>
<keyword evidence="1" id="KW-1133">Transmembrane helix</keyword>
<accession>X0UA09</accession>
<feature type="transmembrane region" description="Helical" evidence="1">
    <location>
        <begin position="19"/>
        <end position="38"/>
    </location>
</feature>